<evidence type="ECO:0000256" key="12">
    <source>
        <dbReference type="ARBA" id="ARBA00023317"/>
    </source>
</evidence>
<keyword evidence="10 13" id="KW-0460">Magnesium</keyword>
<evidence type="ECO:0000256" key="9">
    <source>
        <dbReference type="ARBA" id="ARBA00022840"/>
    </source>
</evidence>
<comment type="caution">
    <text evidence="16">The sequence shown here is derived from an EMBL/GenBank/DDBJ whole genome shotgun (WGS) entry which is preliminary data.</text>
</comment>
<reference evidence="16 17" key="1">
    <citation type="submission" date="2020-02" db="EMBL/GenBank/DDBJ databases">
        <title>Draft genome sequence of Haematococcus lacustris strain NIES-144.</title>
        <authorList>
            <person name="Morimoto D."/>
            <person name="Nakagawa S."/>
            <person name="Yoshida T."/>
            <person name="Sawayama S."/>
        </authorList>
    </citation>
    <scope>NUCLEOTIDE SEQUENCE [LARGE SCALE GENOMIC DNA]</scope>
    <source>
        <strain evidence="16 17">NIES-144</strain>
    </source>
</reference>
<comment type="pathway">
    <text evidence="2 13">Carbohydrate degradation; glycolysis; pyruvate from D-glyceraldehyde 3-phosphate: step 5/5.</text>
</comment>
<keyword evidence="11 13" id="KW-0324">Glycolysis</keyword>
<comment type="cofactor">
    <cofactor evidence="1">
        <name>K(+)</name>
        <dbReference type="ChEBI" id="CHEBI:29103"/>
    </cofactor>
</comment>
<dbReference type="PRINTS" id="PR01050">
    <property type="entry name" value="PYRUVTKNASE"/>
</dbReference>
<protein>
    <recommendedName>
        <fullName evidence="4 13">Pyruvate kinase</fullName>
        <ecNumber evidence="4 13">2.7.1.40</ecNumber>
    </recommendedName>
</protein>
<dbReference type="Proteomes" id="UP000485058">
    <property type="component" value="Unassembled WGS sequence"/>
</dbReference>
<dbReference type="GO" id="GO:0016301">
    <property type="term" value="F:kinase activity"/>
    <property type="evidence" value="ECO:0007669"/>
    <property type="project" value="UniProtKB-KW"/>
</dbReference>
<evidence type="ECO:0000313" key="17">
    <source>
        <dbReference type="Proteomes" id="UP000485058"/>
    </source>
</evidence>
<evidence type="ECO:0000256" key="14">
    <source>
        <dbReference type="SAM" id="MobiDB-lite"/>
    </source>
</evidence>
<accession>A0A699YJ87</accession>
<evidence type="ECO:0000313" key="16">
    <source>
        <dbReference type="EMBL" id="GFH10287.1"/>
    </source>
</evidence>
<dbReference type="EC" id="2.7.1.40" evidence="4 13"/>
<keyword evidence="8 13" id="KW-0418">Kinase</keyword>
<evidence type="ECO:0000259" key="15">
    <source>
        <dbReference type="Pfam" id="PF00224"/>
    </source>
</evidence>
<dbReference type="GO" id="GO:0004743">
    <property type="term" value="F:pyruvate kinase activity"/>
    <property type="evidence" value="ECO:0007669"/>
    <property type="project" value="UniProtKB-EC"/>
</dbReference>
<keyword evidence="6" id="KW-0479">Metal-binding</keyword>
<keyword evidence="5 13" id="KW-0808">Transferase</keyword>
<dbReference type="GO" id="GO:0030955">
    <property type="term" value="F:potassium ion binding"/>
    <property type="evidence" value="ECO:0007669"/>
    <property type="project" value="InterPro"/>
</dbReference>
<keyword evidence="7" id="KW-0547">Nucleotide-binding</keyword>
<name>A0A699YJ87_HAELA</name>
<dbReference type="EMBL" id="BLLF01000302">
    <property type="protein sequence ID" value="GFH10287.1"/>
    <property type="molecule type" value="Genomic_DNA"/>
</dbReference>
<dbReference type="SUPFAM" id="SSF51621">
    <property type="entry name" value="Phosphoenolpyruvate/pyruvate domain"/>
    <property type="match status" value="1"/>
</dbReference>
<sequence>MLLHSANNMGKPVFITRLVDTMTDSPRPTRAEATDVANLVLDGADGILLGSETFRGNATPSLAAARQLPPPCCPMQNAGSGKMQRPQQHPRSTHMAAMCR</sequence>
<feature type="region of interest" description="Disordered" evidence="14">
    <location>
        <begin position="65"/>
        <end position="100"/>
    </location>
</feature>
<keyword evidence="12 16" id="KW-0670">Pyruvate</keyword>
<proteinExistence type="inferred from homology"/>
<evidence type="ECO:0000256" key="7">
    <source>
        <dbReference type="ARBA" id="ARBA00022741"/>
    </source>
</evidence>
<dbReference type="GO" id="GO:0005524">
    <property type="term" value="F:ATP binding"/>
    <property type="evidence" value="ECO:0007669"/>
    <property type="project" value="UniProtKB-KW"/>
</dbReference>
<dbReference type="InterPro" id="IPR040442">
    <property type="entry name" value="Pyrv_kinase-like_dom_sf"/>
</dbReference>
<evidence type="ECO:0000256" key="6">
    <source>
        <dbReference type="ARBA" id="ARBA00022723"/>
    </source>
</evidence>
<dbReference type="Gene3D" id="3.20.20.60">
    <property type="entry name" value="Phosphoenolpyruvate-binding domains"/>
    <property type="match status" value="1"/>
</dbReference>
<feature type="domain" description="Pyruvate kinase barrel" evidence="15">
    <location>
        <begin position="1"/>
        <end position="57"/>
    </location>
</feature>
<dbReference type="AlphaFoldDB" id="A0A699YJ87"/>
<gene>
    <name evidence="16" type="ORF">HaLaN_05571</name>
</gene>
<evidence type="ECO:0000256" key="3">
    <source>
        <dbReference type="ARBA" id="ARBA00008663"/>
    </source>
</evidence>
<dbReference type="PANTHER" id="PTHR11817">
    <property type="entry name" value="PYRUVATE KINASE"/>
    <property type="match status" value="1"/>
</dbReference>
<dbReference type="InterPro" id="IPR015813">
    <property type="entry name" value="Pyrv/PenolPyrv_kinase-like_dom"/>
</dbReference>
<dbReference type="InterPro" id="IPR015793">
    <property type="entry name" value="Pyrv_Knase_brl"/>
</dbReference>
<dbReference type="InterPro" id="IPR001697">
    <property type="entry name" value="Pyr_Knase"/>
</dbReference>
<evidence type="ECO:0000256" key="4">
    <source>
        <dbReference type="ARBA" id="ARBA00012142"/>
    </source>
</evidence>
<keyword evidence="9" id="KW-0067">ATP-binding</keyword>
<evidence type="ECO:0000256" key="5">
    <source>
        <dbReference type="ARBA" id="ARBA00022679"/>
    </source>
</evidence>
<feature type="non-terminal residue" evidence="16">
    <location>
        <position position="100"/>
    </location>
</feature>
<organism evidence="16 17">
    <name type="scientific">Haematococcus lacustris</name>
    <name type="common">Green alga</name>
    <name type="synonym">Haematococcus pluvialis</name>
    <dbReference type="NCBI Taxonomy" id="44745"/>
    <lineage>
        <taxon>Eukaryota</taxon>
        <taxon>Viridiplantae</taxon>
        <taxon>Chlorophyta</taxon>
        <taxon>core chlorophytes</taxon>
        <taxon>Chlorophyceae</taxon>
        <taxon>CS clade</taxon>
        <taxon>Chlamydomonadales</taxon>
        <taxon>Haematococcaceae</taxon>
        <taxon>Haematococcus</taxon>
    </lineage>
</organism>
<comment type="catalytic activity">
    <reaction evidence="13">
        <text>pyruvate + ATP = phosphoenolpyruvate + ADP + H(+)</text>
        <dbReference type="Rhea" id="RHEA:18157"/>
        <dbReference type="ChEBI" id="CHEBI:15361"/>
        <dbReference type="ChEBI" id="CHEBI:15378"/>
        <dbReference type="ChEBI" id="CHEBI:30616"/>
        <dbReference type="ChEBI" id="CHEBI:58702"/>
        <dbReference type="ChEBI" id="CHEBI:456216"/>
        <dbReference type="EC" id="2.7.1.40"/>
    </reaction>
</comment>
<evidence type="ECO:0000256" key="10">
    <source>
        <dbReference type="ARBA" id="ARBA00022842"/>
    </source>
</evidence>
<evidence type="ECO:0000256" key="2">
    <source>
        <dbReference type="ARBA" id="ARBA00004997"/>
    </source>
</evidence>
<dbReference type="Pfam" id="PF00224">
    <property type="entry name" value="PK"/>
    <property type="match status" value="1"/>
</dbReference>
<comment type="similarity">
    <text evidence="3 13">Belongs to the pyruvate kinase family.</text>
</comment>
<evidence type="ECO:0000256" key="1">
    <source>
        <dbReference type="ARBA" id="ARBA00001958"/>
    </source>
</evidence>
<dbReference type="GO" id="GO:0000287">
    <property type="term" value="F:magnesium ion binding"/>
    <property type="evidence" value="ECO:0007669"/>
    <property type="project" value="InterPro"/>
</dbReference>
<dbReference type="UniPathway" id="UPA00109">
    <property type="reaction ID" value="UER00188"/>
</dbReference>
<evidence type="ECO:0000256" key="11">
    <source>
        <dbReference type="ARBA" id="ARBA00023152"/>
    </source>
</evidence>
<evidence type="ECO:0000256" key="13">
    <source>
        <dbReference type="RuleBase" id="RU000504"/>
    </source>
</evidence>
<keyword evidence="17" id="KW-1185">Reference proteome</keyword>
<evidence type="ECO:0000256" key="8">
    <source>
        <dbReference type="ARBA" id="ARBA00022777"/>
    </source>
</evidence>